<dbReference type="PROSITE" id="PS51072">
    <property type="entry name" value="MHD"/>
    <property type="match status" value="1"/>
</dbReference>
<keyword evidence="6 10" id="KW-0653">Protein transport</keyword>
<comment type="caution">
    <text evidence="14">The sequence shown here is derived from an EMBL/GenBank/DDBJ whole genome shotgun (WGS) entry which is preliminary data.</text>
</comment>
<dbReference type="GO" id="GO:0006888">
    <property type="term" value="P:endoplasmic reticulum to Golgi vesicle-mediated transport"/>
    <property type="evidence" value="ECO:0007669"/>
    <property type="project" value="TreeGrafter"/>
</dbReference>
<accession>A0A8J6C6Q5</accession>
<dbReference type="PANTHER" id="PTHR10121:SF0">
    <property type="entry name" value="COATOMER SUBUNIT DELTA"/>
    <property type="match status" value="1"/>
</dbReference>
<dbReference type="GO" id="GO:0006890">
    <property type="term" value="P:retrograde vesicle-mediated transport, Golgi to endoplasmic reticulum"/>
    <property type="evidence" value="ECO:0007669"/>
    <property type="project" value="UniProtKB-UniRule"/>
</dbReference>
<dbReference type="OrthoDB" id="10266042at2759"/>
<dbReference type="GO" id="GO:0030126">
    <property type="term" value="C:COPI vesicle coat"/>
    <property type="evidence" value="ECO:0007669"/>
    <property type="project" value="UniProtKB-UniRule"/>
</dbReference>
<dbReference type="AlphaFoldDB" id="A0A8J6C6Q5"/>
<comment type="subcellular location">
    <subcellularLocation>
        <location evidence="10 11">Cytoplasm</location>
    </subcellularLocation>
    <subcellularLocation>
        <location evidence="10 11">Cytoplasmic vesicle</location>
        <location evidence="10 11">COPI-coated vesicle membrane</location>
        <topology evidence="10 11">Peripheral membrane protein</topology>
        <orientation evidence="10 11">Cytoplasmic side</orientation>
    </subcellularLocation>
    <subcellularLocation>
        <location evidence="10 11">Golgi apparatus membrane</location>
        <topology evidence="10 11">Peripheral membrane protein</topology>
        <orientation evidence="10 11">Cytoplasmic side</orientation>
    </subcellularLocation>
</comment>
<evidence type="ECO:0000256" key="6">
    <source>
        <dbReference type="ARBA" id="ARBA00022927"/>
    </source>
</evidence>
<dbReference type="PANTHER" id="PTHR10121">
    <property type="entry name" value="COATOMER SUBUNIT DELTA"/>
    <property type="match status" value="1"/>
</dbReference>
<evidence type="ECO:0000256" key="12">
    <source>
        <dbReference type="SAM" id="MobiDB-lite"/>
    </source>
</evidence>
<protein>
    <recommendedName>
        <fullName evidence="10">Coatomer subunit delta</fullName>
    </recommendedName>
</protein>
<evidence type="ECO:0000256" key="7">
    <source>
        <dbReference type="ARBA" id="ARBA00023034"/>
    </source>
</evidence>
<feature type="region of interest" description="Disordered" evidence="12">
    <location>
        <begin position="159"/>
        <end position="186"/>
    </location>
</feature>
<dbReference type="CDD" id="cd14830">
    <property type="entry name" value="Delta_COP_N"/>
    <property type="match status" value="1"/>
</dbReference>
<dbReference type="SUPFAM" id="SSF64356">
    <property type="entry name" value="SNARE-like"/>
    <property type="match status" value="1"/>
</dbReference>
<reference evidence="14" key="1">
    <citation type="submission" date="2021-05" db="EMBL/GenBank/DDBJ databases">
        <title>The genome of the haptophyte Pavlova lutheri (Diacronema luteri, Pavlovales) - a model for lipid biosynthesis in eukaryotic algae.</title>
        <authorList>
            <person name="Hulatt C.J."/>
            <person name="Posewitz M.C."/>
        </authorList>
    </citation>
    <scope>NUCLEOTIDE SEQUENCE</scope>
    <source>
        <strain evidence="14">NIVA-4/92</strain>
    </source>
</reference>
<dbReference type="InterPro" id="IPR028565">
    <property type="entry name" value="MHD"/>
</dbReference>
<comment type="similarity">
    <text evidence="1 10">Belongs to the adaptor complexes medium subunit family. Delta-COP subfamily.</text>
</comment>
<name>A0A8J6C6Q5_DIALT</name>
<dbReference type="FunFam" id="3.30.450.60:FF:000003">
    <property type="entry name" value="Coatomer subunit delta"/>
    <property type="match status" value="1"/>
</dbReference>
<dbReference type="GO" id="GO:0015031">
    <property type="term" value="P:protein transport"/>
    <property type="evidence" value="ECO:0007669"/>
    <property type="project" value="UniProtKB-KW"/>
</dbReference>
<dbReference type="Pfam" id="PF01217">
    <property type="entry name" value="Clat_adaptor_s"/>
    <property type="match status" value="1"/>
</dbReference>
<keyword evidence="3 10" id="KW-0813">Transport</keyword>
<evidence type="ECO:0000256" key="4">
    <source>
        <dbReference type="ARBA" id="ARBA00022490"/>
    </source>
</evidence>
<evidence type="ECO:0000256" key="1">
    <source>
        <dbReference type="ARBA" id="ARBA00010516"/>
    </source>
</evidence>
<dbReference type="Gene3D" id="3.30.450.60">
    <property type="match status" value="1"/>
</dbReference>
<evidence type="ECO:0000256" key="9">
    <source>
        <dbReference type="ARBA" id="ARBA00023329"/>
    </source>
</evidence>
<feature type="compositionally biased region" description="Basic and acidic residues" evidence="12">
    <location>
        <begin position="159"/>
        <end position="178"/>
    </location>
</feature>
<dbReference type="Proteomes" id="UP000751190">
    <property type="component" value="Unassembled WGS sequence"/>
</dbReference>
<dbReference type="Pfam" id="PF00928">
    <property type="entry name" value="Adap_comp_sub"/>
    <property type="match status" value="1"/>
</dbReference>
<keyword evidence="4 10" id="KW-0963">Cytoplasm</keyword>
<evidence type="ECO:0000256" key="11">
    <source>
        <dbReference type="RuleBase" id="RU366052"/>
    </source>
</evidence>
<evidence type="ECO:0000256" key="2">
    <source>
        <dbReference type="ARBA" id="ARBA00011775"/>
    </source>
</evidence>
<organism evidence="14 15">
    <name type="scientific">Diacronema lutheri</name>
    <name type="common">Unicellular marine alga</name>
    <name type="synonym">Monochrysis lutheri</name>
    <dbReference type="NCBI Taxonomy" id="2081491"/>
    <lineage>
        <taxon>Eukaryota</taxon>
        <taxon>Haptista</taxon>
        <taxon>Haptophyta</taxon>
        <taxon>Pavlovophyceae</taxon>
        <taxon>Pavlovales</taxon>
        <taxon>Pavlovaceae</taxon>
        <taxon>Diacronema</taxon>
    </lineage>
</organism>
<dbReference type="InterPro" id="IPR027059">
    <property type="entry name" value="Coatomer_dsu"/>
</dbReference>
<evidence type="ECO:0000259" key="13">
    <source>
        <dbReference type="PROSITE" id="PS51072"/>
    </source>
</evidence>
<keyword evidence="9 10" id="KW-0968">Cytoplasmic vesicle</keyword>
<dbReference type="InterPro" id="IPR011012">
    <property type="entry name" value="Longin-like_dom_sf"/>
</dbReference>
<dbReference type="CDD" id="cd09254">
    <property type="entry name" value="AP_delta-COPI_MHD"/>
    <property type="match status" value="1"/>
</dbReference>
<dbReference type="InterPro" id="IPR022775">
    <property type="entry name" value="AP_mu_sigma_su"/>
</dbReference>
<dbReference type="GO" id="GO:0000139">
    <property type="term" value="C:Golgi membrane"/>
    <property type="evidence" value="ECO:0007669"/>
    <property type="project" value="UniProtKB-SubCell"/>
</dbReference>
<proteinExistence type="inferred from homology"/>
<evidence type="ECO:0000256" key="5">
    <source>
        <dbReference type="ARBA" id="ARBA00022892"/>
    </source>
</evidence>
<dbReference type="InterPro" id="IPR036168">
    <property type="entry name" value="AP2_Mu_C_sf"/>
</dbReference>
<keyword evidence="5 10" id="KW-0931">ER-Golgi transport</keyword>
<evidence type="ECO:0000313" key="15">
    <source>
        <dbReference type="Proteomes" id="UP000751190"/>
    </source>
</evidence>
<dbReference type="Gene3D" id="2.60.40.1170">
    <property type="entry name" value="Mu homology domain, subdomain B"/>
    <property type="match status" value="2"/>
</dbReference>
<dbReference type="GO" id="GO:0051645">
    <property type="term" value="P:Golgi localization"/>
    <property type="evidence" value="ECO:0007669"/>
    <property type="project" value="TreeGrafter"/>
</dbReference>
<keyword evidence="15" id="KW-1185">Reference proteome</keyword>
<sequence>MVCFSVAVLSKNGKVLVSRQFVDMSRIRIEGLLAAFPKLIGTGNKQHTFVETDKVRYVYQPVESLYFLMITNKQSNIIEDLETLRLLAKLAPEYCHGIDEESILKHQFELIFALDEVISLGYRENVNMVHIRAYTEMESHEEKLANMIKASKVNEAKEEMKRKVSQIDKDKAERRKAGGGDSTGSSMMEGFGKMLDDSSAQLQQSAPLGGTTYRPPEDYAKSAAAAMPARSIKAGGGMQLGKKSTKVDLMAAMASEGAIAPTPAPSARPAAAGGASGIAAAVVASGALQLNVEEKVVAVLGRDGGVQSLEVKGDLQLLVSNPAVGKLTVGVSFGNNAGFQFKTHPNINKALFAEQSILGLKDASRSFPPGNALGVLKWRLQTADASMVPLTVNCWPSMAGDGTCEVSMEYELVRTGMELCAVSMTIPFPPGCAQPKVTCEAGEADYSARNNALVWSIPLINRTNPSGTLEFTVAGVDAASLFPIAVDFTSSKTFCELEIGEVLNLDTREPIMFASATTLSVESYAIV</sequence>
<evidence type="ECO:0000256" key="10">
    <source>
        <dbReference type="RuleBase" id="RU364018"/>
    </source>
</evidence>
<keyword evidence="8 10" id="KW-0472">Membrane</keyword>
<dbReference type="OMA" id="VQFRTHP"/>
<dbReference type="SUPFAM" id="SSF49447">
    <property type="entry name" value="Second domain of Mu2 adaptin subunit (ap50) of ap2 adaptor"/>
    <property type="match status" value="1"/>
</dbReference>
<dbReference type="EMBL" id="JAGTXO010000015">
    <property type="protein sequence ID" value="KAG8463777.1"/>
    <property type="molecule type" value="Genomic_DNA"/>
</dbReference>
<evidence type="ECO:0000256" key="8">
    <source>
        <dbReference type="ARBA" id="ARBA00023136"/>
    </source>
</evidence>
<feature type="domain" description="MHD" evidence="13">
    <location>
        <begin position="285"/>
        <end position="527"/>
    </location>
</feature>
<comment type="function">
    <text evidence="10">The coatomer is a cytosolic protein complex that binds to dilysine motifs and reversibly associates with Golgi non-clathrin-coated vesicles, which further mediate biosynthetic protein transport from the ER, via the Golgi up to the trans Golgi network. Coatomer complex is required for budding from Golgi membranes, and is essential for the retrograde Golgi-to-ER transport of dilysine-tagged proteins.</text>
</comment>
<comment type="subunit">
    <text evidence="2 10">Oligomeric complex that consists of at least the alpha, beta, beta', gamma, delta, epsilon and zeta subunits.</text>
</comment>
<evidence type="ECO:0000256" key="3">
    <source>
        <dbReference type="ARBA" id="ARBA00022448"/>
    </source>
</evidence>
<keyword evidence="7 10" id="KW-0333">Golgi apparatus</keyword>
<gene>
    <name evidence="14" type="ORF">KFE25_004050</name>
</gene>
<evidence type="ECO:0000313" key="14">
    <source>
        <dbReference type="EMBL" id="KAG8463777.1"/>
    </source>
</evidence>